<dbReference type="PANTHER" id="PTHR21399">
    <property type="entry name" value="CHLORIDE CONDUCTANCE REGULATORY PROTEIN ICLN"/>
    <property type="match status" value="1"/>
</dbReference>
<dbReference type="AlphaFoldDB" id="A0A1R3HFL9"/>
<dbReference type="InterPro" id="IPR011993">
    <property type="entry name" value="PH-like_dom_sf"/>
</dbReference>
<dbReference type="OrthoDB" id="19714at2759"/>
<keyword evidence="4" id="KW-0539">Nucleus</keyword>
<organism evidence="5 6">
    <name type="scientific">Corchorus olitorius</name>
    <dbReference type="NCBI Taxonomy" id="93759"/>
    <lineage>
        <taxon>Eukaryota</taxon>
        <taxon>Viridiplantae</taxon>
        <taxon>Streptophyta</taxon>
        <taxon>Embryophyta</taxon>
        <taxon>Tracheophyta</taxon>
        <taxon>Spermatophyta</taxon>
        <taxon>Magnoliopsida</taxon>
        <taxon>eudicotyledons</taxon>
        <taxon>Gunneridae</taxon>
        <taxon>Pentapetalae</taxon>
        <taxon>rosids</taxon>
        <taxon>malvids</taxon>
        <taxon>Malvales</taxon>
        <taxon>Malvaceae</taxon>
        <taxon>Grewioideae</taxon>
        <taxon>Apeibeae</taxon>
        <taxon>Corchorus</taxon>
    </lineage>
</organism>
<keyword evidence="3" id="KW-0963">Cytoplasm</keyword>
<dbReference type="PANTHER" id="PTHR21399:SF0">
    <property type="entry name" value="METHYLOSOME SUBUNIT PICLN"/>
    <property type="match status" value="1"/>
</dbReference>
<dbReference type="GO" id="GO:0005681">
    <property type="term" value="C:spliceosomal complex"/>
    <property type="evidence" value="ECO:0007669"/>
    <property type="project" value="TreeGrafter"/>
</dbReference>
<proteinExistence type="predicted"/>
<keyword evidence="6" id="KW-1185">Reference proteome</keyword>
<evidence type="ECO:0000313" key="5">
    <source>
        <dbReference type="EMBL" id="OMO69058.1"/>
    </source>
</evidence>
<name>A0A1R3HFL9_9ROSI</name>
<evidence type="ECO:0000256" key="1">
    <source>
        <dbReference type="ARBA" id="ARBA00004123"/>
    </source>
</evidence>
<evidence type="ECO:0000256" key="2">
    <source>
        <dbReference type="ARBA" id="ARBA00004496"/>
    </source>
</evidence>
<evidence type="ECO:0000256" key="3">
    <source>
        <dbReference type="ARBA" id="ARBA00022490"/>
    </source>
</evidence>
<dbReference type="InterPro" id="IPR039924">
    <property type="entry name" value="ICln/Lot5/Saf5"/>
</dbReference>
<dbReference type="Gene3D" id="2.30.29.30">
    <property type="entry name" value="Pleckstrin-homology domain (PH domain)/Phosphotyrosine-binding domain (PTB)"/>
    <property type="match status" value="1"/>
</dbReference>
<protein>
    <submittedName>
        <fullName evidence="5">Nucleotide-sensitive chloride conductance regulator</fullName>
    </submittedName>
</protein>
<dbReference type="Pfam" id="PF03517">
    <property type="entry name" value="Voldacs"/>
    <property type="match status" value="1"/>
</dbReference>
<dbReference type="EMBL" id="AWUE01020286">
    <property type="protein sequence ID" value="OMO69058.1"/>
    <property type="molecule type" value="Genomic_DNA"/>
</dbReference>
<dbReference type="GO" id="GO:0005829">
    <property type="term" value="C:cytosol"/>
    <property type="evidence" value="ECO:0007669"/>
    <property type="project" value="TreeGrafter"/>
</dbReference>
<comment type="caution">
    <text evidence="5">The sequence shown here is derived from an EMBL/GenBank/DDBJ whole genome shotgun (WGS) entry which is preliminary data.</text>
</comment>
<dbReference type="STRING" id="93759.A0A1R3HFL9"/>
<comment type="subcellular location">
    <subcellularLocation>
        <location evidence="2">Cytoplasm</location>
    </subcellularLocation>
    <subcellularLocation>
        <location evidence="1">Nucleus</location>
    </subcellularLocation>
</comment>
<dbReference type="Proteomes" id="UP000187203">
    <property type="component" value="Unassembled WGS sequence"/>
</dbReference>
<dbReference type="GO" id="GO:0034715">
    <property type="term" value="C:pICln-Sm protein complex"/>
    <property type="evidence" value="ECO:0007669"/>
    <property type="project" value="TreeGrafter"/>
</dbReference>
<reference evidence="6" key="1">
    <citation type="submission" date="2013-09" db="EMBL/GenBank/DDBJ databases">
        <title>Corchorus olitorius genome sequencing.</title>
        <authorList>
            <person name="Alam M."/>
            <person name="Haque M.S."/>
            <person name="Islam M.S."/>
            <person name="Emdad E.M."/>
            <person name="Islam M.M."/>
            <person name="Ahmed B."/>
            <person name="Halim A."/>
            <person name="Hossen Q.M.M."/>
            <person name="Hossain M.Z."/>
            <person name="Ahmed R."/>
            <person name="Khan M.M."/>
            <person name="Islam R."/>
            <person name="Rashid M.M."/>
            <person name="Khan S.A."/>
            <person name="Rahman M.S."/>
            <person name="Alam M."/>
            <person name="Yahiya A.S."/>
            <person name="Khan M.S."/>
            <person name="Azam M.S."/>
            <person name="Haque T."/>
            <person name="Lashkar M.Z.H."/>
            <person name="Akhand A.I."/>
            <person name="Morshed G."/>
            <person name="Roy S."/>
            <person name="Uddin K.S."/>
            <person name="Rabeya T."/>
            <person name="Hossain A.S."/>
            <person name="Chowdhury A."/>
            <person name="Snigdha A.R."/>
            <person name="Mortoza M.S."/>
            <person name="Matin S.A."/>
            <person name="Hoque S.M.E."/>
            <person name="Islam M.K."/>
            <person name="Roy D.K."/>
            <person name="Haider R."/>
            <person name="Moosa M.M."/>
            <person name="Elias S.M."/>
            <person name="Hasan A.M."/>
            <person name="Jahan S."/>
            <person name="Shafiuddin M."/>
            <person name="Mahmood N."/>
            <person name="Shommy N.S."/>
        </authorList>
    </citation>
    <scope>NUCLEOTIDE SEQUENCE [LARGE SCALE GENOMIC DNA]</scope>
    <source>
        <strain evidence="6">cv. O-4</strain>
    </source>
</reference>
<dbReference type="GO" id="GO:0045292">
    <property type="term" value="P:mRNA cis splicing, via spliceosome"/>
    <property type="evidence" value="ECO:0007669"/>
    <property type="project" value="TreeGrafter"/>
</dbReference>
<sequence length="137" mass="15309">MGRDIVAKNHKIRANDSGEELVRVQSFVSVTPGNRARNPLALSSLYITTKQLVWLSDVDRAMGYTVDFFSLSLHAISTDLDSYPLPVFILRLKLKMMKIIKSEDSDSNCNKVLNLSKVTKMRIIGKGAGDNRIGRLL</sequence>
<dbReference type="GO" id="GO:0000387">
    <property type="term" value="P:spliceosomal snRNP assembly"/>
    <property type="evidence" value="ECO:0007669"/>
    <property type="project" value="TreeGrafter"/>
</dbReference>
<accession>A0A1R3HFL9</accession>
<evidence type="ECO:0000256" key="4">
    <source>
        <dbReference type="ARBA" id="ARBA00023242"/>
    </source>
</evidence>
<evidence type="ECO:0000313" key="6">
    <source>
        <dbReference type="Proteomes" id="UP000187203"/>
    </source>
</evidence>
<gene>
    <name evidence="5" type="ORF">COLO4_29300</name>
</gene>